<feature type="transmembrane region" description="Helical" evidence="6">
    <location>
        <begin position="300"/>
        <end position="318"/>
    </location>
</feature>
<evidence type="ECO:0000313" key="8">
    <source>
        <dbReference type="EMBL" id="SFB61641.1"/>
    </source>
</evidence>
<name>A0A1I4HH77_9GAMM</name>
<dbReference type="Proteomes" id="UP000198861">
    <property type="component" value="Unassembled WGS sequence"/>
</dbReference>
<comment type="subcellular location">
    <subcellularLocation>
        <location evidence="1">Cell membrane</location>
        <topology evidence="1">Multi-pass membrane protein</topology>
    </subcellularLocation>
</comment>
<keyword evidence="4 6" id="KW-1133">Transmembrane helix</keyword>
<feature type="transmembrane region" description="Helical" evidence="6">
    <location>
        <begin position="232"/>
        <end position="254"/>
    </location>
</feature>
<feature type="transmembrane region" description="Helical" evidence="6">
    <location>
        <begin position="131"/>
        <end position="152"/>
    </location>
</feature>
<evidence type="ECO:0000256" key="1">
    <source>
        <dbReference type="ARBA" id="ARBA00004651"/>
    </source>
</evidence>
<feature type="transmembrane region" description="Helical" evidence="6">
    <location>
        <begin position="363"/>
        <end position="381"/>
    </location>
</feature>
<dbReference type="PROSITE" id="PS50850">
    <property type="entry name" value="MFS"/>
    <property type="match status" value="1"/>
</dbReference>
<dbReference type="EMBL" id="FOSX01000117">
    <property type="protein sequence ID" value="SFL41565.1"/>
    <property type="molecule type" value="Genomic_DNA"/>
</dbReference>
<dbReference type="InterPro" id="IPR020846">
    <property type="entry name" value="MFS_dom"/>
</dbReference>
<evidence type="ECO:0000313" key="9">
    <source>
        <dbReference type="EMBL" id="SFL41565.1"/>
    </source>
</evidence>
<feature type="transmembrane region" description="Helical" evidence="6">
    <location>
        <begin position="192"/>
        <end position="212"/>
    </location>
</feature>
<dbReference type="AlphaFoldDB" id="A0A1I4HH77"/>
<reference evidence="9 11" key="1">
    <citation type="submission" date="2016-10" db="EMBL/GenBank/DDBJ databases">
        <authorList>
            <person name="de Groot N.N."/>
        </authorList>
    </citation>
    <scope>NUCLEOTIDE SEQUENCE [LARGE SCALE GENOMIC DNA]</scope>
    <source>
        <strain evidence="9 11">DSM 381</strain>
    </source>
</reference>
<dbReference type="EMBL" id="FOKJ01000119">
    <property type="protein sequence ID" value="SFB61641.1"/>
    <property type="molecule type" value="Genomic_DNA"/>
</dbReference>
<feature type="transmembrane region" description="Helical" evidence="6">
    <location>
        <begin position="106"/>
        <end position="125"/>
    </location>
</feature>
<dbReference type="InterPro" id="IPR036259">
    <property type="entry name" value="MFS_trans_sf"/>
</dbReference>
<feature type="transmembrane region" description="Helical" evidence="6">
    <location>
        <begin position="274"/>
        <end position="293"/>
    </location>
</feature>
<evidence type="ECO:0000256" key="2">
    <source>
        <dbReference type="ARBA" id="ARBA00022475"/>
    </source>
</evidence>
<dbReference type="PANTHER" id="PTHR43124">
    <property type="entry name" value="PURINE EFFLUX PUMP PBUE"/>
    <property type="match status" value="1"/>
</dbReference>
<feature type="transmembrane region" description="Helical" evidence="6">
    <location>
        <begin position="387"/>
        <end position="407"/>
    </location>
</feature>
<evidence type="ECO:0000259" key="7">
    <source>
        <dbReference type="PROSITE" id="PS50850"/>
    </source>
</evidence>
<keyword evidence="10" id="KW-1185">Reference proteome</keyword>
<feature type="transmembrane region" description="Helical" evidence="6">
    <location>
        <begin position="74"/>
        <end position="97"/>
    </location>
</feature>
<dbReference type="CDD" id="cd17324">
    <property type="entry name" value="MFS_NepI_like"/>
    <property type="match status" value="1"/>
</dbReference>
<evidence type="ECO:0000313" key="10">
    <source>
        <dbReference type="Proteomes" id="UP000198861"/>
    </source>
</evidence>
<accession>A0A1I4HH77</accession>
<gene>
    <name evidence="8" type="ORF">SAMN04244571_04320</name>
    <name evidence="9" type="ORF">SAMN04244574_04243</name>
</gene>
<dbReference type="InterPro" id="IPR011701">
    <property type="entry name" value="MFS"/>
</dbReference>
<dbReference type="InterPro" id="IPR050189">
    <property type="entry name" value="MFS_Efflux_Transporters"/>
</dbReference>
<feature type="domain" description="Major facilitator superfamily (MFS) profile" evidence="7">
    <location>
        <begin position="40"/>
        <end position="417"/>
    </location>
</feature>
<dbReference type="Pfam" id="PF07690">
    <property type="entry name" value="MFS_1"/>
    <property type="match status" value="1"/>
</dbReference>
<sequence>MSQLPHTAANAPSHRNIDASASHRLHPASMTDEAQLPVSALLALAMTGFIAILTETLPAGLLPQIGQGLGISEALAGQLVSAYAFGSLVAAIPLIALTRGWRRRPLLLLALGGFLLFNSVTSLSSSYPLTLIARFLAGVAAGLAWGLLAGYARRMVAVPLQGRAMAIAMVGTPVALSLGVPAGTWLGALAGWRMAFGLMSGLTLVLMVWVLCKVPDLPRQTAERRLGIRQVFATPGVRPILTVILLWVLAHNLLYTYIAPFLAPAGMSGSVDRVLLVFGGAALLGIWGVGLLIDCWLRVLVLLSLAGFALVSLALGLAGTLPAVVYSGVAVWGLTFGGAATLLQTASADAAGEGADVAQSMIVTAWNLAIAGGGVLGGLLLETAGVASFPWVLLALLAPALLCAKVAKAYGFRPGSRASFEKR</sequence>
<evidence type="ECO:0000313" key="11">
    <source>
        <dbReference type="Proteomes" id="UP000199579"/>
    </source>
</evidence>
<evidence type="ECO:0000256" key="6">
    <source>
        <dbReference type="SAM" id="Phobius"/>
    </source>
</evidence>
<dbReference type="PANTHER" id="PTHR43124:SF3">
    <property type="entry name" value="CHLORAMPHENICOL EFFLUX PUMP RV0191"/>
    <property type="match status" value="1"/>
</dbReference>
<feature type="transmembrane region" description="Helical" evidence="6">
    <location>
        <begin position="164"/>
        <end position="186"/>
    </location>
</feature>
<keyword evidence="2" id="KW-1003">Cell membrane</keyword>
<keyword evidence="5 6" id="KW-0472">Membrane</keyword>
<feature type="transmembrane region" description="Helical" evidence="6">
    <location>
        <begin position="34"/>
        <end position="54"/>
    </location>
</feature>
<evidence type="ECO:0000256" key="5">
    <source>
        <dbReference type="ARBA" id="ARBA00023136"/>
    </source>
</evidence>
<feature type="transmembrane region" description="Helical" evidence="6">
    <location>
        <begin position="324"/>
        <end position="343"/>
    </location>
</feature>
<dbReference type="Proteomes" id="UP000199579">
    <property type="component" value="Unassembled WGS sequence"/>
</dbReference>
<reference evidence="8 10" key="2">
    <citation type="submission" date="2016-10" db="EMBL/GenBank/DDBJ databases">
        <authorList>
            <person name="Varghese N."/>
            <person name="Submissions S."/>
        </authorList>
    </citation>
    <scope>NUCLEOTIDE SEQUENCE [LARGE SCALE GENOMIC DNA]</scope>
    <source>
        <strain evidence="8 10">DSM 282</strain>
    </source>
</reference>
<keyword evidence="3 6" id="KW-0812">Transmembrane</keyword>
<dbReference type="Gene3D" id="1.20.1250.20">
    <property type="entry name" value="MFS general substrate transporter like domains"/>
    <property type="match status" value="1"/>
</dbReference>
<proteinExistence type="predicted"/>
<dbReference type="SUPFAM" id="SSF103473">
    <property type="entry name" value="MFS general substrate transporter"/>
    <property type="match status" value="1"/>
</dbReference>
<evidence type="ECO:0000256" key="4">
    <source>
        <dbReference type="ARBA" id="ARBA00022989"/>
    </source>
</evidence>
<evidence type="ECO:0000256" key="3">
    <source>
        <dbReference type="ARBA" id="ARBA00022692"/>
    </source>
</evidence>
<protein>
    <submittedName>
        <fullName evidence="9">Predicted arabinose efflux permease, MFS family</fullName>
    </submittedName>
</protein>
<dbReference type="GO" id="GO:0005886">
    <property type="term" value="C:plasma membrane"/>
    <property type="evidence" value="ECO:0007669"/>
    <property type="project" value="UniProtKB-SubCell"/>
</dbReference>
<dbReference type="GO" id="GO:0022857">
    <property type="term" value="F:transmembrane transporter activity"/>
    <property type="evidence" value="ECO:0007669"/>
    <property type="project" value="InterPro"/>
</dbReference>
<organism evidence="9 11">
    <name type="scientific">Azotobacter beijerinckii</name>
    <dbReference type="NCBI Taxonomy" id="170623"/>
    <lineage>
        <taxon>Bacteria</taxon>
        <taxon>Pseudomonadati</taxon>
        <taxon>Pseudomonadota</taxon>
        <taxon>Gammaproteobacteria</taxon>
        <taxon>Pseudomonadales</taxon>
        <taxon>Pseudomonadaceae</taxon>
        <taxon>Azotobacter</taxon>
    </lineage>
</organism>